<dbReference type="AlphaFoldDB" id="A0A5C0AS97"/>
<feature type="compositionally biased region" description="Low complexity" evidence="8">
    <location>
        <begin position="9"/>
        <end position="22"/>
    </location>
</feature>
<accession>A0A5C0AS97</accession>
<keyword evidence="4 7" id="KW-0686">Riboflavin biosynthesis</keyword>
<feature type="binding site" evidence="7">
    <location>
        <position position="139"/>
    </location>
    <ligand>
        <name>(2S)-2-hydroxy-3-oxobutyl phosphate</name>
        <dbReference type="ChEBI" id="CHEBI:58830"/>
    </ligand>
</feature>
<comment type="catalytic activity">
    <reaction evidence="6 7">
        <text>(2S)-2-hydroxy-3-oxobutyl phosphate + 5-amino-6-(D-ribitylamino)uracil = 6,7-dimethyl-8-(1-D-ribityl)lumazine + phosphate + 2 H2O + H(+)</text>
        <dbReference type="Rhea" id="RHEA:26152"/>
        <dbReference type="ChEBI" id="CHEBI:15377"/>
        <dbReference type="ChEBI" id="CHEBI:15378"/>
        <dbReference type="ChEBI" id="CHEBI:15934"/>
        <dbReference type="ChEBI" id="CHEBI:43474"/>
        <dbReference type="ChEBI" id="CHEBI:58201"/>
        <dbReference type="ChEBI" id="CHEBI:58830"/>
        <dbReference type="EC" id="2.5.1.78"/>
    </reaction>
</comment>
<dbReference type="EMBL" id="CP043046">
    <property type="protein sequence ID" value="QEI04845.1"/>
    <property type="molecule type" value="Genomic_DNA"/>
</dbReference>
<comment type="pathway">
    <text evidence="1 7">Cofactor biosynthesis; riboflavin biosynthesis; riboflavin from 2-hydroxy-3-oxobutyl phosphate and 5-amino-6-(D-ribitylamino)uracil: step 1/2.</text>
</comment>
<evidence type="ECO:0000313" key="9">
    <source>
        <dbReference type="EMBL" id="QEI04845.1"/>
    </source>
</evidence>
<dbReference type="InterPro" id="IPR002180">
    <property type="entry name" value="LS/RS"/>
</dbReference>
<dbReference type="Pfam" id="PF00885">
    <property type="entry name" value="DMRL_synthase"/>
    <property type="match status" value="1"/>
</dbReference>
<evidence type="ECO:0000256" key="7">
    <source>
        <dbReference type="HAMAP-Rule" id="MF_00178"/>
    </source>
</evidence>
<dbReference type="Gene3D" id="3.40.50.960">
    <property type="entry name" value="Lumazine/riboflavin synthase"/>
    <property type="match status" value="1"/>
</dbReference>
<keyword evidence="5 7" id="KW-0808">Transferase</keyword>
<dbReference type="HAMAP" id="MF_00178">
    <property type="entry name" value="Lumazine_synth"/>
    <property type="match status" value="1"/>
</dbReference>
<dbReference type="SUPFAM" id="SSF52121">
    <property type="entry name" value="Lumazine synthase"/>
    <property type="match status" value="1"/>
</dbReference>
<sequence>MNQTDRTSQHSSHVTSHTTSQASAPRIAYIQSSWHRDIVDQAHTGFVAELARQHVSADAVSRFVVPGAFEIPLHAKRLAATGQYDAIVACGFVVDGGIYRHDFVASTVVSALMDVQLATDVPVFSVVLTPHHFHEHAEHQRFFKAHFVHKGEEAATAVLGTLRSLQDIAVQHTPAQHLQPLAA</sequence>
<comment type="function">
    <text evidence="7">Catalyzes the formation of 6,7-dimethyl-8-ribityllumazine by condensation of 5-amino-6-(D-ribitylamino)uracil with 3,4-dihydroxy-2-butanone 4-phosphate. This is the penultimate step in the biosynthesis of riboflavin.</text>
</comment>
<evidence type="ECO:0000313" key="10">
    <source>
        <dbReference type="Proteomes" id="UP000325161"/>
    </source>
</evidence>
<dbReference type="EC" id="2.5.1.78" evidence="3 7"/>
<comment type="similarity">
    <text evidence="2 7">Belongs to the DMRL synthase family.</text>
</comment>
<dbReference type="GO" id="GO:0009231">
    <property type="term" value="P:riboflavin biosynthetic process"/>
    <property type="evidence" value="ECO:0007669"/>
    <property type="project" value="UniProtKB-UniRule"/>
</dbReference>
<evidence type="ECO:0000256" key="8">
    <source>
        <dbReference type="SAM" id="MobiDB-lite"/>
    </source>
</evidence>
<dbReference type="KEGG" id="pacr:FXN63_02555"/>
<dbReference type="InterPro" id="IPR034964">
    <property type="entry name" value="LS"/>
</dbReference>
<feature type="active site" description="Proton donor" evidence="7">
    <location>
        <position position="100"/>
    </location>
</feature>
<protein>
    <recommendedName>
        <fullName evidence="3 7">6,7-dimethyl-8-ribityllumazine synthase</fullName>
        <shortName evidence="7">DMRL synthase</shortName>
        <shortName evidence="7">LS</shortName>
        <shortName evidence="7">Lumazine synthase</shortName>
        <ecNumber evidence="3 7">2.5.1.78</ecNumber>
    </recommendedName>
</protein>
<comment type="caution">
    <text evidence="7">Lacks conserved residue(s) required for the propagation of feature annotation.</text>
</comment>
<dbReference type="NCBIfam" id="TIGR00114">
    <property type="entry name" value="lumazine-synth"/>
    <property type="match status" value="1"/>
</dbReference>
<organism evidence="9 10">
    <name type="scientific">Pigmentiphaga aceris</name>
    <dbReference type="NCBI Taxonomy" id="1940612"/>
    <lineage>
        <taxon>Bacteria</taxon>
        <taxon>Pseudomonadati</taxon>
        <taxon>Pseudomonadota</taxon>
        <taxon>Betaproteobacteria</taxon>
        <taxon>Burkholderiales</taxon>
        <taxon>Alcaligenaceae</taxon>
        <taxon>Pigmentiphaga</taxon>
    </lineage>
</organism>
<dbReference type="RefSeq" id="WP_148812552.1">
    <property type="nucleotide sequence ID" value="NZ_CP043046.1"/>
</dbReference>
<evidence type="ECO:0000256" key="6">
    <source>
        <dbReference type="ARBA" id="ARBA00048785"/>
    </source>
</evidence>
<dbReference type="PANTHER" id="PTHR21058">
    <property type="entry name" value="6,7-DIMETHYL-8-RIBITYLLUMAZINE SYNTHASE DMRL SYNTHASE LUMAZINE SYNTHASE"/>
    <property type="match status" value="1"/>
</dbReference>
<feature type="binding site" evidence="7">
    <location>
        <position position="125"/>
    </location>
    <ligand>
        <name>5-amino-6-(D-ribitylamino)uracil</name>
        <dbReference type="ChEBI" id="CHEBI:15934"/>
    </ligand>
</feature>
<dbReference type="GO" id="GO:0005829">
    <property type="term" value="C:cytosol"/>
    <property type="evidence" value="ECO:0007669"/>
    <property type="project" value="TreeGrafter"/>
</dbReference>
<gene>
    <name evidence="7" type="primary">ribH</name>
    <name evidence="9" type="ORF">FXN63_02555</name>
</gene>
<proteinExistence type="inferred from homology"/>
<dbReference type="GO" id="GO:0000906">
    <property type="term" value="F:6,7-dimethyl-8-ribityllumazine synthase activity"/>
    <property type="evidence" value="ECO:0007669"/>
    <property type="project" value="UniProtKB-UniRule"/>
</dbReference>
<keyword evidence="10" id="KW-1185">Reference proteome</keyword>
<name>A0A5C0AS97_9BURK</name>
<dbReference type="NCBIfam" id="NF009084">
    <property type="entry name" value="PRK12419.1"/>
    <property type="match status" value="1"/>
</dbReference>
<dbReference type="Proteomes" id="UP000325161">
    <property type="component" value="Chromosome"/>
</dbReference>
<dbReference type="UniPathway" id="UPA00275">
    <property type="reaction ID" value="UER00404"/>
</dbReference>
<reference evidence="9 10" key="1">
    <citation type="submission" date="2019-08" db="EMBL/GenBank/DDBJ databases">
        <title>Amphibian skin-associated Pigmentiphaga: genome sequence and occurrence across geography and hosts.</title>
        <authorList>
            <person name="Bletz M.C."/>
            <person name="Bunk B."/>
            <person name="Sproeer C."/>
            <person name="Biwer P."/>
            <person name="Reiter S."/>
            <person name="Rabemananjara F.C.E."/>
            <person name="Schulz S."/>
            <person name="Overmann J."/>
            <person name="Vences M."/>
        </authorList>
    </citation>
    <scope>NUCLEOTIDE SEQUENCE [LARGE SCALE GENOMIC DNA]</scope>
    <source>
        <strain evidence="9 10">Mada1488</strain>
    </source>
</reference>
<evidence type="ECO:0000256" key="5">
    <source>
        <dbReference type="ARBA" id="ARBA00022679"/>
    </source>
</evidence>
<evidence type="ECO:0000256" key="2">
    <source>
        <dbReference type="ARBA" id="ARBA00007424"/>
    </source>
</evidence>
<evidence type="ECO:0000256" key="3">
    <source>
        <dbReference type="ARBA" id="ARBA00012664"/>
    </source>
</evidence>
<dbReference type="OrthoDB" id="9797659at2"/>
<evidence type="ECO:0000256" key="4">
    <source>
        <dbReference type="ARBA" id="ARBA00022619"/>
    </source>
</evidence>
<dbReference type="PANTHER" id="PTHR21058:SF0">
    <property type="entry name" value="6,7-DIMETHYL-8-RIBITYLLUMAZINE SYNTHASE"/>
    <property type="match status" value="1"/>
</dbReference>
<feature type="binding site" evidence="7">
    <location>
        <position position="34"/>
    </location>
    <ligand>
        <name>5-amino-6-(D-ribitylamino)uracil</name>
        <dbReference type="ChEBI" id="CHEBI:15934"/>
    </ligand>
</feature>
<dbReference type="InterPro" id="IPR036467">
    <property type="entry name" value="LS/RS_sf"/>
</dbReference>
<feature type="region of interest" description="Disordered" evidence="8">
    <location>
        <begin position="1"/>
        <end position="22"/>
    </location>
</feature>
<feature type="binding site" evidence="7">
    <location>
        <begin position="92"/>
        <end position="94"/>
    </location>
    <ligand>
        <name>5-amino-6-(D-ribitylamino)uracil</name>
        <dbReference type="ChEBI" id="CHEBI:15934"/>
    </ligand>
</feature>
<dbReference type="GO" id="GO:0009349">
    <property type="term" value="C:riboflavin synthase complex"/>
    <property type="evidence" value="ECO:0007669"/>
    <property type="project" value="UniProtKB-UniRule"/>
</dbReference>
<evidence type="ECO:0000256" key="1">
    <source>
        <dbReference type="ARBA" id="ARBA00004917"/>
    </source>
</evidence>
<feature type="binding site" evidence="7">
    <location>
        <begin position="68"/>
        <end position="70"/>
    </location>
    <ligand>
        <name>5-amino-6-(D-ribitylamino)uracil</name>
        <dbReference type="ChEBI" id="CHEBI:15934"/>
    </ligand>
</feature>